<dbReference type="InterPro" id="IPR011990">
    <property type="entry name" value="TPR-like_helical_dom_sf"/>
</dbReference>
<dbReference type="Gene3D" id="1.25.40.10">
    <property type="entry name" value="Tetratricopeptide repeat domain"/>
    <property type="match status" value="3"/>
</dbReference>
<dbReference type="AlphaFoldDB" id="A0A8T2RFP0"/>
<proteinExistence type="predicted"/>
<evidence type="ECO:0000313" key="4">
    <source>
        <dbReference type="Proteomes" id="UP000825935"/>
    </source>
</evidence>
<evidence type="ECO:0000313" key="3">
    <source>
        <dbReference type="EMBL" id="KAH7294634.1"/>
    </source>
</evidence>
<protein>
    <recommendedName>
        <fullName evidence="5">Pentatricopeptide repeat-containing protein</fullName>
    </recommendedName>
</protein>
<dbReference type="PANTHER" id="PTHR47926:SF382">
    <property type="entry name" value="PENTACOTRIPEPTIDE-REPEAT REGION OF PRORP DOMAIN-CONTAINING PROTEIN"/>
    <property type="match status" value="1"/>
</dbReference>
<evidence type="ECO:0000256" key="2">
    <source>
        <dbReference type="PROSITE-ProRule" id="PRU00708"/>
    </source>
</evidence>
<dbReference type="FunFam" id="1.25.40.10:FF:000158">
    <property type="entry name" value="pentatricopeptide repeat-containing protein At2g33680"/>
    <property type="match status" value="1"/>
</dbReference>
<evidence type="ECO:0008006" key="5">
    <source>
        <dbReference type="Google" id="ProtNLM"/>
    </source>
</evidence>
<dbReference type="FunFam" id="1.25.40.10:FF:000344">
    <property type="entry name" value="Pentatricopeptide repeat-containing protein"/>
    <property type="match status" value="1"/>
</dbReference>
<feature type="repeat" description="PPR" evidence="2">
    <location>
        <begin position="214"/>
        <end position="248"/>
    </location>
</feature>
<feature type="repeat" description="PPR" evidence="2">
    <location>
        <begin position="112"/>
        <end position="146"/>
    </location>
</feature>
<dbReference type="FunFam" id="1.25.40.10:FF:000031">
    <property type="entry name" value="Pentatricopeptide repeat-containing protein mitochondrial"/>
    <property type="match status" value="1"/>
</dbReference>
<keyword evidence="1" id="KW-0677">Repeat</keyword>
<comment type="caution">
    <text evidence="3">The sequence shown here is derived from an EMBL/GenBank/DDBJ whole genome shotgun (WGS) entry which is preliminary data.</text>
</comment>
<keyword evidence="4" id="KW-1185">Reference proteome</keyword>
<accession>A0A8T2RFP0</accession>
<dbReference type="FunFam" id="1.25.40.10:FF:000285">
    <property type="entry name" value="Pentatricopeptide repeat-containing protein, chloroplastic"/>
    <property type="match status" value="1"/>
</dbReference>
<dbReference type="GO" id="GO:0009451">
    <property type="term" value="P:RNA modification"/>
    <property type="evidence" value="ECO:0007669"/>
    <property type="project" value="InterPro"/>
</dbReference>
<dbReference type="Proteomes" id="UP000825935">
    <property type="component" value="Chromosome 27"/>
</dbReference>
<reference evidence="3 4" key="1">
    <citation type="submission" date="2021-08" db="EMBL/GenBank/DDBJ databases">
        <title>WGS assembly of Ceratopteris richardii.</title>
        <authorList>
            <person name="Marchant D.B."/>
            <person name="Chen G."/>
            <person name="Jenkins J."/>
            <person name="Shu S."/>
            <person name="Leebens-Mack J."/>
            <person name="Grimwood J."/>
            <person name="Schmutz J."/>
            <person name="Soltis P."/>
            <person name="Soltis D."/>
            <person name="Chen Z.-H."/>
        </authorList>
    </citation>
    <scope>NUCLEOTIDE SEQUENCE [LARGE SCALE GENOMIC DNA]</scope>
    <source>
        <strain evidence="3">Whitten #5841</strain>
        <tissue evidence="3">Leaf</tissue>
    </source>
</reference>
<dbReference type="Pfam" id="PF01535">
    <property type="entry name" value="PPR"/>
    <property type="match status" value="4"/>
</dbReference>
<dbReference type="GO" id="GO:0003723">
    <property type="term" value="F:RNA binding"/>
    <property type="evidence" value="ECO:0007669"/>
    <property type="project" value="InterPro"/>
</dbReference>
<dbReference type="PROSITE" id="PS51375">
    <property type="entry name" value="PPR"/>
    <property type="match status" value="4"/>
</dbReference>
<gene>
    <name evidence="3" type="ORF">KP509_27G010800</name>
</gene>
<dbReference type="SUPFAM" id="SSF48452">
    <property type="entry name" value="TPR-like"/>
    <property type="match status" value="1"/>
</dbReference>
<feature type="repeat" description="PPR" evidence="2">
    <location>
        <begin position="316"/>
        <end position="350"/>
    </location>
</feature>
<dbReference type="GO" id="GO:0048731">
    <property type="term" value="P:system development"/>
    <property type="evidence" value="ECO:0007669"/>
    <property type="project" value="UniProtKB-ARBA"/>
</dbReference>
<organism evidence="3 4">
    <name type="scientific">Ceratopteris richardii</name>
    <name type="common">Triangle waterfern</name>
    <dbReference type="NCBI Taxonomy" id="49495"/>
    <lineage>
        <taxon>Eukaryota</taxon>
        <taxon>Viridiplantae</taxon>
        <taxon>Streptophyta</taxon>
        <taxon>Embryophyta</taxon>
        <taxon>Tracheophyta</taxon>
        <taxon>Polypodiopsida</taxon>
        <taxon>Polypodiidae</taxon>
        <taxon>Polypodiales</taxon>
        <taxon>Pteridineae</taxon>
        <taxon>Pteridaceae</taxon>
        <taxon>Parkerioideae</taxon>
        <taxon>Ceratopteris</taxon>
    </lineage>
</organism>
<sequence>MGRRVATCCSEHKLDTLIDAYIKCGKSKEALILYRSNYRQNISFKRHTFVGLLKACAELRDVEAGGRLHLQISRKGLLRKDSYASSTLIDMYGKCGLPLKAQEVFDTLRNRDVVTWTALISAYAQVELFDQAFSCFEQMDSAGVLPNSFTYTCLLKVCGSNCALKKGLQLHAEVMRMDLVKTSPFIGGALVDMYAKWGVISRAQEVFDVIPVRGVVIWTSLIAGYAQLELGQEALKCFDCMQSEGIKPNSITWASTLKACGSVRAAKIGSDIHAEINKKGVLKDDLVLGNALIDMYVKCGVLDKAQKVFDELPVHDVVSWNALIAGCVQHDYCDVALECLKQMQVEGVSPNAITLSSGLKACGTTGAASMGIEIHDTIARKELVDGDLVISNALIDMYAKCGLLSKAQTVFDELPMHDICSWNSLITGYAQAGETERVFSILCSMIEEGGQPDHVTLINVLYNCGHAGMIDMAFMFLKRVIECYSFTPEMQHLTCMVDLLARSGQTETAVLAIERMPFQPSSVMWHSVLSAYRKWGDMELGSKAFERTCELDQKHAAAVVSMCNLYDTYKRMESLYTKIFHFIFETSTSMRR</sequence>
<dbReference type="Pfam" id="PF13041">
    <property type="entry name" value="PPR_2"/>
    <property type="match status" value="4"/>
</dbReference>
<name>A0A8T2RFP0_CERRI</name>
<evidence type="ECO:0000256" key="1">
    <source>
        <dbReference type="ARBA" id="ARBA00022737"/>
    </source>
</evidence>
<dbReference type="EMBL" id="CM035432">
    <property type="protein sequence ID" value="KAH7294634.1"/>
    <property type="molecule type" value="Genomic_DNA"/>
</dbReference>
<dbReference type="PANTHER" id="PTHR47926">
    <property type="entry name" value="PENTATRICOPEPTIDE REPEAT-CONTAINING PROTEIN"/>
    <property type="match status" value="1"/>
</dbReference>
<dbReference type="InterPro" id="IPR046960">
    <property type="entry name" value="PPR_At4g14850-like_plant"/>
</dbReference>
<dbReference type="NCBIfam" id="TIGR00756">
    <property type="entry name" value="PPR"/>
    <property type="match status" value="4"/>
</dbReference>
<dbReference type="InterPro" id="IPR002885">
    <property type="entry name" value="PPR_rpt"/>
</dbReference>
<feature type="repeat" description="PPR" evidence="2">
    <location>
        <begin position="418"/>
        <end position="452"/>
    </location>
</feature>
<dbReference type="OrthoDB" id="185373at2759"/>